<reference evidence="1 2" key="1">
    <citation type="submission" date="2019-07" db="EMBL/GenBank/DDBJ databases">
        <title>Whole genome shotgun sequence of Vibrio sagamiensis NBRC 104589.</title>
        <authorList>
            <person name="Hosoyama A."/>
            <person name="Uohara A."/>
            <person name="Ohji S."/>
            <person name="Ichikawa N."/>
        </authorList>
    </citation>
    <scope>NUCLEOTIDE SEQUENCE [LARGE SCALE GENOMIC DNA]</scope>
    <source>
        <strain evidence="1 2">NBRC 104589</strain>
    </source>
</reference>
<keyword evidence="2" id="KW-1185">Reference proteome</keyword>
<dbReference type="Pfam" id="PF17914">
    <property type="entry name" value="HopA1"/>
    <property type="match status" value="1"/>
</dbReference>
<dbReference type="EMBL" id="BJXJ01000012">
    <property type="protein sequence ID" value="GEM75451.1"/>
    <property type="molecule type" value="Genomic_DNA"/>
</dbReference>
<proteinExistence type="predicted"/>
<organism evidence="1 2">
    <name type="scientific">Vibrio sagamiensis NBRC 104589</name>
    <dbReference type="NCBI Taxonomy" id="1219064"/>
    <lineage>
        <taxon>Bacteria</taxon>
        <taxon>Pseudomonadati</taxon>
        <taxon>Pseudomonadota</taxon>
        <taxon>Gammaproteobacteria</taxon>
        <taxon>Vibrionales</taxon>
        <taxon>Vibrionaceae</taxon>
        <taxon>Vibrio</taxon>
    </lineage>
</organism>
<name>A0A511QDR5_9VIBR</name>
<evidence type="ECO:0000313" key="2">
    <source>
        <dbReference type="Proteomes" id="UP000321922"/>
    </source>
</evidence>
<evidence type="ECO:0000313" key="1">
    <source>
        <dbReference type="EMBL" id="GEM75451.1"/>
    </source>
</evidence>
<protein>
    <submittedName>
        <fullName evidence="1">Uncharacterized protein</fullName>
    </submittedName>
</protein>
<comment type="caution">
    <text evidence="1">The sequence shown here is derived from an EMBL/GenBank/DDBJ whole genome shotgun (WGS) entry which is preliminary data.</text>
</comment>
<dbReference type="AlphaFoldDB" id="A0A511QDR5"/>
<dbReference type="Proteomes" id="UP000321922">
    <property type="component" value="Unassembled WGS sequence"/>
</dbReference>
<gene>
    <name evidence="1" type="ORF">VSA01S_15630</name>
</gene>
<dbReference type="InterPro" id="IPR040871">
    <property type="entry name" value="HopA1"/>
</dbReference>
<accession>A0A511QDR5</accession>
<sequence length="355" mass="40269">MKIGRTDLAKDIIHIKNVRDNIKINELNNKIHIFSVVRSRQSEVKSLSLAKDKLDKKIDKRETRLLKKGTFSEEISSQTTHRLARKILEQHPRFLERSWDEKKETQVEKTLYDLYANDKPIGHSPLKENDKKVFFYSLFEMSKKNKIIIQSQSGIPLSVLRSNKKAAFSEFAYFIIPNRSKQKSEGQHSRIALSFDSQYAKTVLPLLASIVSKEKSIDCAKIMGPDEQGVRTDSAIIYFEHTNADKIEKVVNNLREKLGGMLTPHTPIGMKSKYPGISYSEFSNIHPDGKKASTSHGMARAEILTSAIKTYVMQSERSATNLEQIIDNTFQKSGYAIRDTALLDSSSITEAQSEA</sequence>